<reference evidence="3" key="1">
    <citation type="submission" date="2009-03" db="EMBL/GenBank/DDBJ databases">
        <title>Complete genome sequence of Edwardsiella ictaluri 93-146.</title>
        <authorList>
            <person name="Williams M.L."/>
            <person name="Gillaspy A.F."/>
            <person name="Dyer D.W."/>
            <person name="Thune R.L."/>
            <person name="Waldbieser G.C."/>
            <person name="Schuster S.C."/>
            <person name="Gipson J."/>
            <person name="Zaitshik J."/>
            <person name="Landry C."/>
            <person name="Lawrence M.L."/>
        </authorList>
    </citation>
    <scope>NUCLEOTIDE SEQUENCE [LARGE SCALE GENOMIC DNA]</scope>
    <source>
        <strain evidence="3">93-146</strain>
    </source>
</reference>
<keyword evidence="1" id="KW-1133">Transmembrane helix</keyword>
<dbReference type="HOGENOM" id="CLU_3167439_0_0_6"/>
<keyword evidence="1" id="KW-0472">Membrane</keyword>
<protein>
    <submittedName>
        <fullName evidence="2">Uncharacterized protein</fullName>
    </submittedName>
</protein>
<accession>C5BEH6</accession>
<dbReference type="Proteomes" id="UP000001485">
    <property type="component" value="Chromosome"/>
</dbReference>
<evidence type="ECO:0000313" key="2">
    <source>
        <dbReference type="EMBL" id="ACR69976.1"/>
    </source>
</evidence>
<organism evidence="2 3">
    <name type="scientific">Edwardsiella ictaluri (strain 93-146)</name>
    <dbReference type="NCBI Taxonomy" id="634503"/>
    <lineage>
        <taxon>Bacteria</taxon>
        <taxon>Pseudomonadati</taxon>
        <taxon>Pseudomonadota</taxon>
        <taxon>Gammaproteobacteria</taxon>
        <taxon>Enterobacterales</taxon>
        <taxon>Hafniaceae</taxon>
        <taxon>Edwardsiella</taxon>
    </lineage>
</organism>
<evidence type="ECO:0000313" key="3">
    <source>
        <dbReference type="Proteomes" id="UP000001485"/>
    </source>
</evidence>
<keyword evidence="1" id="KW-0812">Transmembrane</keyword>
<proteinExistence type="predicted"/>
<name>C5BEH6_EDWI9</name>
<feature type="transmembrane region" description="Helical" evidence="1">
    <location>
        <begin position="27"/>
        <end position="46"/>
    </location>
</feature>
<evidence type="ECO:0000256" key="1">
    <source>
        <dbReference type="SAM" id="Phobius"/>
    </source>
</evidence>
<dbReference type="KEGG" id="eic:NT01EI_2809"/>
<reference evidence="2 3" key="2">
    <citation type="journal article" date="2012" name="J. Bacteriol.">
        <title>Genome Sequence of Edwardsiella ictaluri 93-146, a Strain Associated with a Natural Channel Catfish Outbreak of Enteric Septicemia of Catfish.</title>
        <authorList>
            <person name="Williams M.L."/>
            <person name="Gillaspy A.F."/>
            <person name="Dyer D.W."/>
            <person name="Thune R.L."/>
            <person name="Waldbieser G.C."/>
            <person name="Schuster S.C."/>
            <person name="Gipson J."/>
            <person name="Zaitshik J."/>
            <person name="Landry C."/>
            <person name="Banes M.M."/>
            <person name="Lawrence M.L."/>
        </authorList>
    </citation>
    <scope>NUCLEOTIDE SEQUENCE [LARGE SCALE GENOMIC DNA]</scope>
    <source>
        <strain evidence="2 3">93-146</strain>
    </source>
</reference>
<gene>
    <name evidence="2" type="ordered locus">NT01EI_2809</name>
</gene>
<sequence length="47" mass="5596">MSGFFSLIFINSWLTAGVPLWVHHFTSYLSFFFVIVILRITYFLYLS</sequence>
<dbReference type="AlphaFoldDB" id="C5BEH6"/>
<dbReference type="EMBL" id="CP001600">
    <property type="protein sequence ID" value="ACR69976.1"/>
    <property type="molecule type" value="Genomic_DNA"/>
</dbReference>